<dbReference type="RefSeq" id="WP_205277959.1">
    <property type="nucleotide sequence ID" value="NZ_JAFFPU010000004.1"/>
</dbReference>
<gene>
    <name evidence="1" type="ORF">JWG45_01205</name>
</gene>
<sequence length="97" mass="11988">MKNVFQAKRQLDPSKKNIQIPFQTAPKELRKDDFVWEFPQDFVFAKFQFLEREKFFQDFPYSAIERECRFELLEPIQNQDIFNPQAMRRIFPEREFC</sequence>
<proteinExistence type="predicted"/>
<name>A0ABS2U5V1_9LEPT</name>
<organism evidence="1 2">
    <name type="scientific">Leptospira ainlahdjerensis</name>
    <dbReference type="NCBI Taxonomy" id="2810033"/>
    <lineage>
        <taxon>Bacteria</taxon>
        <taxon>Pseudomonadati</taxon>
        <taxon>Spirochaetota</taxon>
        <taxon>Spirochaetia</taxon>
        <taxon>Leptospirales</taxon>
        <taxon>Leptospiraceae</taxon>
        <taxon>Leptospira</taxon>
    </lineage>
</organism>
<protein>
    <submittedName>
        <fullName evidence="1">Uncharacterized protein</fullName>
    </submittedName>
</protein>
<reference evidence="1 2" key="1">
    <citation type="submission" date="2021-02" db="EMBL/GenBank/DDBJ databases">
        <title>Leptospira ainlahdjerensis sp. nov., Leptospira ainazelensis sp. nov., Leptospira abararensis sp. nov. and Leptospira chreensis sp. nov., four new species isolated from water sources in Algeria.</title>
        <authorList>
            <person name="Amara Korba A."/>
            <person name="Kainiu M."/>
            <person name="Vincent A.T."/>
            <person name="Mariet J.-F."/>
            <person name="Veyrier F.J."/>
            <person name="Goarant C."/>
            <person name="Picardeau M."/>
        </authorList>
    </citation>
    <scope>NUCLEOTIDE SEQUENCE [LARGE SCALE GENOMIC DNA]</scope>
    <source>
        <strain evidence="1 2">201903070</strain>
    </source>
</reference>
<dbReference type="EMBL" id="JAFFPU010000004">
    <property type="protein sequence ID" value="MBM9575760.1"/>
    <property type="molecule type" value="Genomic_DNA"/>
</dbReference>
<keyword evidence="2" id="KW-1185">Reference proteome</keyword>
<dbReference type="Proteomes" id="UP000724686">
    <property type="component" value="Unassembled WGS sequence"/>
</dbReference>
<evidence type="ECO:0000313" key="1">
    <source>
        <dbReference type="EMBL" id="MBM9575760.1"/>
    </source>
</evidence>
<evidence type="ECO:0000313" key="2">
    <source>
        <dbReference type="Proteomes" id="UP000724686"/>
    </source>
</evidence>
<comment type="caution">
    <text evidence="1">The sequence shown here is derived from an EMBL/GenBank/DDBJ whole genome shotgun (WGS) entry which is preliminary data.</text>
</comment>
<accession>A0ABS2U5V1</accession>